<proteinExistence type="predicted"/>
<dbReference type="AlphaFoldDB" id="A0A5N6H3J8"/>
<organism evidence="1">
    <name type="scientific">Aspergillus flavus</name>
    <dbReference type="NCBI Taxonomy" id="5059"/>
    <lineage>
        <taxon>Eukaryota</taxon>
        <taxon>Fungi</taxon>
        <taxon>Dikarya</taxon>
        <taxon>Ascomycota</taxon>
        <taxon>Pezizomycotina</taxon>
        <taxon>Eurotiomycetes</taxon>
        <taxon>Eurotiomycetidae</taxon>
        <taxon>Eurotiales</taxon>
        <taxon>Aspergillaceae</taxon>
        <taxon>Aspergillus</taxon>
        <taxon>Aspergillus subgen. Circumdati</taxon>
    </lineage>
</organism>
<gene>
    <name evidence="1" type="ORF">BDV35DRAFT_346792</name>
</gene>
<reference evidence="1" key="1">
    <citation type="submission" date="2019-04" db="EMBL/GenBank/DDBJ databases">
        <title>Friends and foes A comparative genomics study of 23 Aspergillus species from section Flavi.</title>
        <authorList>
            <consortium name="DOE Joint Genome Institute"/>
            <person name="Kjaerbolling I."/>
            <person name="Vesth T."/>
            <person name="Frisvad J.C."/>
            <person name="Nybo J.L."/>
            <person name="Theobald S."/>
            <person name="Kildgaard S."/>
            <person name="Isbrandt T."/>
            <person name="Kuo A."/>
            <person name="Sato A."/>
            <person name="Lyhne E.K."/>
            <person name="Kogle M.E."/>
            <person name="Wiebenga A."/>
            <person name="Kun R.S."/>
            <person name="Lubbers R.J."/>
            <person name="Makela M.R."/>
            <person name="Barry K."/>
            <person name="Chovatia M."/>
            <person name="Clum A."/>
            <person name="Daum C."/>
            <person name="Haridas S."/>
            <person name="He G."/>
            <person name="LaButti K."/>
            <person name="Lipzen A."/>
            <person name="Mondo S."/>
            <person name="Riley R."/>
            <person name="Salamov A."/>
            <person name="Simmons B.A."/>
            <person name="Magnuson J.K."/>
            <person name="Henrissat B."/>
            <person name="Mortensen U.H."/>
            <person name="Larsen T.O."/>
            <person name="Devries R.P."/>
            <person name="Grigoriev I.V."/>
            <person name="Machida M."/>
            <person name="Baker S.E."/>
            <person name="Andersen M.R."/>
        </authorList>
    </citation>
    <scope>NUCLEOTIDE SEQUENCE [LARGE SCALE GENOMIC DNA]</scope>
    <source>
        <strain evidence="1">CBS 121.62</strain>
    </source>
</reference>
<evidence type="ECO:0000313" key="1">
    <source>
        <dbReference type="EMBL" id="KAB8248717.1"/>
    </source>
</evidence>
<protein>
    <submittedName>
        <fullName evidence="1">Uncharacterized protein</fullName>
    </submittedName>
</protein>
<dbReference type="EMBL" id="ML734577">
    <property type="protein sequence ID" value="KAB8248717.1"/>
    <property type="molecule type" value="Genomic_DNA"/>
</dbReference>
<name>A0A5N6H3J8_ASPFL</name>
<dbReference type="Proteomes" id="UP000325434">
    <property type="component" value="Unassembled WGS sequence"/>
</dbReference>
<accession>A0A5N6H3J8</accession>
<sequence>MHQSRLYIKYRLEALGMIPQEIKALGLWLLKIAMEGLIQTILMPCSAFDGRPVDGICLSRPALLKRLLSIYNFHAFLGIWNLETVFLIAKLVNDSYRDYEIGSQTHELSVPRVVLCL</sequence>